<keyword evidence="3" id="KW-1185">Reference proteome</keyword>
<evidence type="ECO:0000256" key="1">
    <source>
        <dbReference type="SAM" id="Phobius"/>
    </source>
</evidence>
<evidence type="ECO:0000313" key="2">
    <source>
        <dbReference type="Ensembl" id="ENSACAP00000039174.1"/>
    </source>
</evidence>
<keyword evidence="1" id="KW-0812">Transmembrane</keyword>
<dbReference type="PANTHER" id="PTHR15233">
    <property type="entry name" value="MITOCHONDRIAL PROTEOLIPID"/>
    <property type="match status" value="1"/>
</dbReference>
<dbReference type="PANTHER" id="PTHR15233:SF1">
    <property type="entry name" value="ATP SYNTHASE SUBUNIT ATP5MJ, MITOCHONDRIAL"/>
    <property type="match status" value="1"/>
</dbReference>
<accession>A0A803TVD4</accession>
<protein>
    <submittedName>
        <fullName evidence="2">Uncharacterized protein</fullName>
    </submittedName>
</protein>
<dbReference type="InParanoid" id="A0A803TVD4"/>
<dbReference type="AlphaFoldDB" id="A0A803TVD4"/>
<reference evidence="2" key="3">
    <citation type="submission" date="2025-09" db="UniProtKB">
        <authorList>
            <consortium name="Ensembl"/>
        </authorList>
    </citation>
    <scope>IDENTIFICATION</scope>
</reference>
<dbReference type="GO" id="GO:0005739">
    <property type="term" value="C:mitochondrion"/>
    <property type="evidence" value="ECO:0007669"/>
    <property type="project" value="InterPro"/>
</dbReference>
<feature type="transmembrane region" description="Helical" evidence="1">
    <location>
        <begin position="20"/>
        <end position="36"/>
    </location>
</feature>
<sequence>MLRSAVQRWWDTHKIYHTQVFQELWVGIILTGYVYYKISYGGKIYVLSCNTYELKMILNICQTELQSQ</sequence>
<keyword evidence="1" id="KW-0472">Membrane</keyword>
<keyword evidence="1" id="KW-1133">Transmembrane helix</keyword>
<organism evidence="2 3">
    <name type="scientific">Anolis carolinensis</name>
    <name type="common">Green anole</name>
    <name type="synonym">American chameleon</name>
    <dbReference type="NCBI Taxonomy" id="28377"/>
    <lineage>
        <taxon>Eukaryota</taxon>
        <taxon>Metazoa</taxon>
        <taxon>Chordata</taxon>
        <taxon>Craniata</taxon>
        <taxon>Vertebrata</taxon>
        <taxon>Euteleostomi</taxon>
        <taxon>Lepidosauria</taxon>
        <taxon>Squamata</taxon>
        <taxon>Bifurcata</taxon>
        <taxon>Unidentata</taxon>
        <taxon>Episquamata</taxon>
        <taxon>Toxicofera</taxon>
        <taxon>Iguania</taxon>
        <taxon>Dactyloidae</taxon>
        <taxon>Anolis</taxon>
    </lineage>
</organism>
<reference evidence="2 3" key="1">
    <citation type="submission" date="2009-12" db="EMBL/GenBank/DDBJ databases">
        <title>The Genome Sequence of Anolis carolinensis (Green Anole Lizard).</title>
        <authorList>
            <consortium name="The Genome Sequencing Platform"/>
            <person name="Di Palma F."/>
            <person name="Alfoldi J."/>
            <person name="Heiman D."/>
            <person name="Young S."/>
            <person name="Grabherr M."/>
            <person name="Johnson J."/>
            <person name="Lander E.S."/>
            <person name="Lindblad-Toh K."/>
        </authorList>
    </citation>
    <scope>NUCLEOTIDE SEQUENCE [LARGE SCALE GENOMIC DNA]</scope>
    <source>
        <strain evidence="2 3">JBL SC #1</strain>
    </source>
</reference>
<reference evidence="2" key="2">
    <citation type="submission" date="2025-08" db="UniProtKB">
        <authorList>
            <consortium name="Ensembl"/>
        </authorList>
    </citation>
    <scope>IDENTIFICATION</scope>
</reference>
<proteinExistence type="predicted"/>
<dbReference type="Ensembl" id="ENSACAT00000051049.1">
    <property type="protein sequence ID" value="ENSACAP00000039174.1"/>
    <property type="gene ID" value="ENSACAG00000043018.1"/>
</dbReference>
<dbReference type="GeneTree" id="ENSGT01040000244769"/>
<name>A0A803TVD4_ANOCA</name>
<dbReference type="Pfam" id="PF08039">
    <property type="entry name" value="Mit_proteolip"/>
    <property type="match status" value="1"/>
</dbReference>
<dbReference type="FunCoup" id="A0A803TVD4">
    <property type="interactions" value="227"/>
</dbReference>
<evidence type="ECO:0000313" key="3">
    <source>
        <dbReference type="Proteomes" id="UP000001646"/>
    </source>
</evidence>
<dbReference type="Proteomes" id="UP000001646">
    <property type="component" value="Chromosome 1"/>
</dbReference>
<dbReference type="InterPro" id="IPR012574">
    <property type="entry name" value="ATP5MJ"/>
</dbReference>